<dbReference type="AlphaFoldDB" id="A0A0G1QFW0"/>
<evidence type="ECO:0000313" key="1">
    <source>
        <dbReference type="EMBL" id="KKU43859.1"/>
    </source>
</evidence>
<accession>A0A0G1QFW0</accession>
<reference evidence="1 2" key="1">
    <citation type="journal article" date="2015" name="Nature">
        <title>rRNA introns, odd ribosomes, and small enigmatic genomes across a large radiation of phyla.</title>
        <authorList>
            <person name="Brown C.T."/>
            <person name="Hug L.A."/>
            <person name="Thomas B.C."/>
            <person name="Sharon I."/>
            <person name="Castelle C.J."/>
            <person name="Singh A."/>
            <person name="Wilkins M.J."/>
            <person name="Williams K.H."/>
            <person name="Banfield J.F."/>
        </authorList>
    </citation>
    <scope>NUCLEOTIDE SEQUENCE [LARGE SCALE GENOMIC DNA]</scope>
</reference>
<sequence length="36" mass="4353">MSNKKLSIFSFQFSVNFQFLNYQAHIIDNWKLVTEN</sequence>
<name>A0A0G1QFW0_9BACT</name>
<dbReference type="Proteomes" id="UP000034487">
    <property type="component" value="Unassembled WGS sequence"/>
</dbReference>
<proteinExistence type="predicted"/>
<comment type="caution">
    <text evidence="1">The sequence shown here is derived from an EMBL/GenBank/DDBJ whole genome shotgun (WGS) entry which is preliminary data.</text>
</comment>
<organism evidence="1 2">
    <name type="scientific">Berkelbacteria bacterium GW2011_GWA2_46_7</name>
    <dbReference type="NCBI Taxonomy" id="1618335"/>
    <lineage>
        <taxon>Bacteria</taxon>
        <taxon>Candidatus Berkelbacteria</taxon>
    </lineage>
</organism>
<gene>
    <name evidence="1" type="ORF">UX60_C0015G0005</name>
</gene>
<dbReference type="EMBL" id="LCMV01000015">
    <property type="protein sequence ID" value="KKU43859.1"/>
    <property type="molecule type" value="Genomic_DNA"/>
</dbReference>
<evidence type="ECO:0000313" key="2">
    <source>
        <dbReference type="Proteomes" id="UP000034487"/>
    </source>
</evidence>
<protein>
    <submittedName>
        <fullName evidence="1">Uncharacterized protein</fullName>
    </submittedName>
</protein>